<evidence type="ECO:0000313" key="1">
    <source>
        <dbReference type="EMBL" id="CAI9692612.1"/>
    </source>
</evidence>
<evidence type="ECO:0000313" key="2">
    <source>
        <dbReference type="Proteomes" id="UP001162501"/>
    </source>
</evidence>
<sequence length="6724" mass="757462">MSGEDQEVRAVVEDGSNGGSGSPSPGDTLPWNLEKTQRSRRGGGGPGGNGSVLDPAERAVIRIADERDRVQKKTFTKWVNKHLIKAQRHISDLYEDLRDGHNLISLLEVLSGDSLPREKGRMRFHKLQNVQIALDYLRHRQVKLVNIRNDDIADGNPKLTLGLIWTIILHFQISDIQVSGQSEDMTAKEKLLLWSQRMVEGYQGLRCDNFTSSWRDGRLFNAIIHRHKPMLIDMNKVYRQTNLENLDQAFSVAERDLGVTRLLDPEDVDVPQPDEKSIITYVSSLYDAMPRVPDVQDGVKANELQLRWQEYRELVLLLLQWIRAHTAAFEERRFPSSFEEIEILWCQFLKFKETELPAKEADKNRSKGIYQSLEGAVQAGQLKVPPGYHPLDVEKEWGKLHVAILEREKQLRSEFERLERLQRIVSKLQMEAGLCEEQLNQADALLQSDVRLLAAGKAPQRAGEVERDLDKADGMIRLLFNDVQALKDGRHPQGEQMYRRVYRLHERLVAIRTEYNLRLRGTPRHPELEDSTLRYLQDLLAWVEENQRRVDGAEWGVDLPSVEAQLGSHRGLHQSVEEFRAKIERARTDEGQLSPATRGAYRDCLGRLDLQYAKLLNSSKARLRSLESLHGFVAAATKELMWLSEKEEEEVGFDWSERNSNMAAKKEAYSALMRELELKEKKIKEIQSTGDRLLREDHPARPTVESFQAALQTQWSWMLQLCCCIEAHLKENTAYFQFFSDVREAEEQLRKLQETLHRKYTCDRSITVTRLEDLLQDAQDEKDQLNEYRGHLSGLAKRAKAIVQLTPRNPTQPTRGRVPLLAVCDYKQVEVTVHKGDECQMLGPAQPFHWKVLSGSGSEAAVPSVCFLVPPPNQEALEAVARLEAQHQALVTLWHQLHTDMKSLLAWQSLSRDVQLIRSWSLVTFRTLKPEEQRQALRSLELHYQAFLRDSQDAGGFGPEDRLQAEREYGSCSRHYQQLLQSLEQGEQEESRCQRCISELKDIRLQLEACETRTVHRLRLPLDKEPARECAQRIAEQQKAQAEVEGLGKGVARLSAEAEKVLALPEPSPAAPTLRSELELTLGKLEQVRSLSAIYLEKLKTISLVIRSTQEAEDALRAHEEQLKEAQAVPATLPELEATKAAMKKLRAQAEAQQPVFDALRDELRGAQEVGERLQQRHGERDVEVERWRERVTQLLERWQAVLAQTDVRQRELEQLGRQLRYYRESADPLGAWLQDARRRQEQIQAVPLADSQAVREQLRQEKALLEEIERHAEKVEECQRFAKQYINAIKDYELQLVTYKAQLEPVASPAKKPKVQSGSESVIQEYVDLRTRYSELSTLTSQYIRFISETLRRMEEEERLAEQQRAEERERLAEVEAALEKQRQLAEAHAQAKAQAEREAQELQRRMQEEVARREEVAVDAQQQKRSIQEELQQLRQSSEAEIQAKARQVEAAERSRLRIEEEIRVVRLQLETTERQRGGAEGELQALRARAEEAEAQKRQAQEEAERLRRQVQDETQRKRQAEAELALRVKAEAEAAREKQRALQALEELRLQAEEAERRLRQAEAERARQVQVALETAQRSAQAELQSKHASFAEKTAQLERTLEEEHVTVVQLREEATRREQQQAEAERAREEAERELERWQLKANEALRLRLQAEEVAQQKSLAQAEAEKQKEAAEREARRRGKAEEQAVRQRELAEQELERQRQLAEGTAQQRLAAEQELIRLRAETEQGEQQRQLLEEELARLQSEAVAATQKRQELEAELAKVRAEMEVLLASKARAEEESRSSSEKSKQRLEAEAGRFRELAEEAARLRALAEEAKRQRQLAEEDAARQRAEAERVLAEKLAAISEATRLKTEAEIALKEKEAENERLRRLAEDEAFQRRKLEEQAAQHKADIEERLAQLRKASESELERQKGLVEDTLRQRRQVEEEILALKASFEKAAAGKAELELELGRIRGNAEDTLRSKEQAEQEAARQRQLAAEEERRRREAEERVQKSLAAEEEAARQRKAALEEVERLKAKVEEARRLRERAEHESARQLQLAQEAAQKRLQAEEKAHAFAVQQKEQELQQTLQQEQSVLERLRGEAEAARRAAEEAEEARERAEREAAQSRQRVEEAERLKQAAEEQAQAQAQAQAAAEKLRKEAEQEAARRAQAEQAALRQKQAADAEMEKHKKFAEQTLRQKAQVEQELTALRLQLEETDHQKSILDQELQRLKAEVTEAARQRSQVEEELFSVRVQMEELGKLKARIEAENRALILRDKDNTQRLLQEEAEKMKQVAEEAARLSVAAQEAARLRQLAEEDLAQQRALAEKMLKEKMQAVQEATRLKAEAELLQQQKELAQEQARRLQEDKEQMAQQLAQETQGFQRTLETERQRQLEMSAEAERLRLRVAEMSRAQARAEEDAQRFRKQAEEIGAKLHRTELATQEKVTLVQTLETQRQQSDRDANRLREAIAELEREKDKLKKEAELLQLKSEEQEQLLQETQALQQSFLSEKDSLLQRERFIEEEKAKLERLFQDEVAKAQKLREEQQRQQQQMQQEKQQLLASMEEAQRRQREAEEGVRRKQEELQLLEQQRQQQEQLLAEENRRLRERLEHLEEEHRAALAHSEEITAAQAAATRALPNGQDVADGPAAEPEHAFEGLRQKVPALQLQEAGILSTEELQGLAQGRTTVVELTQREDVRRYLQGHSSIAGLLLKPGNEKLTIYAALRRQLLSPGTALILLEAQAASGFLLDPVRNRRLTVTEAVKEGVVGPELHHKLLSAERAVTGYKDPYTGQQISLFQAMKKDLIVREHGIRLLEAQIATGGVIDPVHSHRVPVDVAYKRGYFDEEMNRILQDPSDDTKGFFDPNTHENLTYMQLLERCVEDPETGLRLLPLTDQAAKVPASELLAAGILSSSQFDQLKDGKTSVKDLSELDSVRTLLQGSGCLAGIYLEESKEKVTIYEAMRRGLLRPSTAILLLEAQAATGFLVDPVRNQRLYVHEAVKAGVVGPELHEKLLSAEKAVTGYKDPYSGSTISLFQAMKKGLVVREHGIRLLEAQIATGGVIDPVHSHRVPVDVAYQRGYFDEEMNRILQDPSDDTKGFFDPNTHENLTYTQLLRRCRRDEASGLLLLPLSDARKLTFRGLRKQITVEELVRSHVMDEVTAQRLQEGLTSIEEVSKNLQKFLEGTSSIAGVLVDANKERLSVYQAMKKGIIRPGTAFELLEAQAATGYVIDPIKGLKLTVEEAVRMGIVGPEFKDKLLSAERAVTGYKDPYSGKLISLFQAMKKGLILKDHGIRLLEAQIATGGIIDPEESHRLPVDVAYQRGLFDEEMNEILTDPSDDTKGFFDPNTEENLTYLQLMERCVTDPQTGLRLLPLKEKKRERKTSSKSSGPLFIEHSTRQVLSAVTATVSVGRFQGQPTSLWELLFSEAVPVEQRVTLTQQHKHGALSVEELAVALRATHEQAAATARTTFAGLRVPVTPGELLRAEIIGQDVYEQLEHGQTTAQDVASLDSVQRYLQGTGCIAGLLVPGSQEPLSIHEAYRKGLLRPGTALILLEAQAATGFIIDPKENRRYSVEEALRAGVIGPEMFAKLLSAERAVTGYTDPYTGQQISLFQAMKKDLIMREHGIRLLEAQIATGGVIDPVHSHRVPVDVAYQRGYFDEEMNRVLEDPSDDTKGFFDPNTHENLTYVQLLRRCVHDPDTGLYLLPLKSAQTLLADEATRQAFQSLLLSVQHGRFRGRRVSAWELVNSEYISEARRRWLLQSFRRHQVSLEEVVTAVTTLVEASERQPSQATFRGLRKQLSANDLFRSQLIDKKTLDELSQGKRTVQEVAEMDHVRRYLEGGSFIAGVLIQDTKEKMSISEALRRNVLRPGTALVLLEAQAATGFLIDPVENCKLTVQEAFAAGMFGRETYQKLLSAERAVTGYTDPYTGEQISLFQAMKKDLIVREHGIRLLEAQIATGGIIDPVHSHRVPVDVAYQRGYFDEEMNRMLEDPSDDTKGFFDPNTHENLTYVQLLRRCVEDPETGLYMLQIVKKGETYESQFIDETTRRALEAERVEVIVGRFKGQRPSVWELLNSEYVTEEKKLELVRKYKTDTAHALEKVVKVIFEIISEKEKNNKPLWFRGIRKHITASELLTSSIISRETLQALESGQASVDAVTKNEVVRRYLEGTGCIAGVLVPTKDEPGRQEKMSIYQAMWKGVLRPGTALVLLEAQAATGFVIDPVRNQKLSVEEAVAAGVVGGELQEKLLSAERAVTGYTDPYTGQQISLFQAMKKDLIVREHGIRLLEAQIATGGVIDPVHSHRVPVDVAYQRGYFDEEMNRVLEDPSDDTKGFFDPNTHENLTYVQLLRRCVRDPDTGLYMLQLAGRGSALHQLGEELRAALRDTRALRAATMEVRVGRFQGRPVSVWEVLFSSYLSQARRDELLAQHAAGALALPALVAVLTQLIEETEERLSKVSFRGLRRQVSASELHTSGILGPETLRDLAQGTKTLQEVTEMDSVKRYLEGTSCIAGVLVPAKDEPGRQEKMSIYQAMWKGVLRPGTALVLLEAQAATGFVIDPVRNQKLSVEEAVAAGVVGGELQEKLLSAERAVTGYTDPYTGQQISLFQAMKKDLIVREHGIRLLEAQIATGGVIDPVHSHRVPVDVAYQRGYFDEEMNRVLEDPSDDTKGFFDPNTHENLTYVQLLRRCVRDPDTGLYMLQLAGRGSALHQLGEELRAALRDTRALRAATMEVRVGRFQGRPVSVWEVLFSSYLSQARRDELLAQHAAGALALPALVAVLTQLIEETEERLSKVSFRGLRRQVSASELHTSGILGPETLRDLAQGTKTLQEVTEMDSVKRYLEGTSCIAGVLVPAKDEPGRQEKMSIYQAMWKGVLRPGTALVLLEAQAATGFVIDPVRNQKLSVEEAVAAGVVGGELQEKLLSAERAVTGYTDPYTGQQISLFQAMKKDLIVREHGIRLLEAQIATGGVIDPVHSHRVPVDVAYQRGYFDEEMNRVLEDPSDDTKGFFDPNTHENLTYVQLLRRCVRDPDTGLYMLQLAGRGSALHQLGEELRAALRDTRALRAATMEVRVGRFQGRPVSVWEVLFSSYLSQARRDELLAQHAAGALALPALVAVLTQLIEETEERLSKVSFRGLRRQVSASELHTSGILGPETLRDLAQGTKTLQEVTEMDSVKRYLEGTSCIAGVLVPAKDEPGRQEKMSIYQAMWKGVLRPGTALVLLEAQAATGFVIDPVRNQKLSVEEAVAAGVVGGELQEKLLSAERAVTGYTDPYTGQQISLFQAMKKDLIVREHGIRLLEAQIATGGVIDPVHSHRVPVDVAYQRGYFDEEMNRVLEDPSDDTKGFFDPNTHENLTYVQLLRRCVRDPDTGLYMLQLAGRGSALHQLGEELRAALRDTRALRAATMEVRVGRFQGRPVSVWEVLFSSYLSQARRDELLAQHAAGALALPALVAVLTQLIEETEERLSKVSFRGLRRQVSASELHTSGILGPETLRDLAQGTKTLQEVTEMDSVKRYLEGTSCIAGVLVPAKDEPGRQEKMSIYQAMWKGVLRPGTALVLLEAQAATGFVIDPVRNQKLSVEEAVAAGVVGGELQEKLLSAERAVTGYTDPYTGQQISLFQAMKKDLIVREHGIRLLEAQIATGGVIDPVHSHRVPVDVAYQRGYFDEEMNRVLEDPSDDTKGFFDPNTHENLTYVQLLRRCVRDPDTGLYMLQLAGRGSALHQLGEELRAALRDTRALRAATMEVRVGRFQGRPVSVWEVLFSSYLSQARRDELLAQHAAGALALPALVAVLTQLIEETEERLSKVSFRGLRRQVSASELHTSGILGPETLRDLAQGTKTLQEVTEMDSVKRYLEGTSCIAGVLVPAKDEPGRQEKMSIYQAMWKGVLRPGTALVLLEAQAATGFVIDPVRNQKLSVEEAVAAGVVGGELQEKLLSAERAVTGYTDPYTGQQISLFQAMKKDLIVREHGIRLLEAQIATGGVIDPVHSHRVPVDVAYQRGYFDEEMNRVLEDPSDDTKGFFDPNTHENLTYVQLLRRCVRDPDTGLYMLQLAGRGSALHQLGEELRAALRDTRALRAATMEVRVGRFQGRPVSVWEVLFSSYLSQARRDELLAQHAAGALALPALVAVLTQLIEETEEQLSKVSFRGLRRQVSASELHTSGILGPETLRDLAQGTKTLQEVTEMDSVKRYLEGTSCIAGVLVPAKDEPGRQEKMSIYQAMWKGVLRPGTALVLLEAQAATGFVIDPVRNQKLSVEEAVAAGVVGGELQEKLLSAERAVTGYTDPYTGQQISLFQAMKKDLIVREHGIRLLEAQIATGGVIDPVHSHRVPVDVAYQRGYFDEEMNRVLEDPSDDTKGFFDPNTHENLTYVQLLRRCVRDPDTGLYMLQLAGRGSALHQLGEELRAALRDTRALRAATMEVRVGRFQGRPVSVWEVLFSSYLSQARRDELLAQHAAGALALPALVAVLTQLIEETEERLSKVSFRGLRRQVSASELHTSGILGPETLRDLAQGTKTLQEVTEMDSVKRYLEGTSCIAGVLVPAKDEPGRQEKMSIYQAMWKGVLRPGTALVLLEAQAATGFVIDPVRNQKLSVEEAVAAGVVGGELQEKLLSAERAVTGYTDPYTGQQISLFQAMKKDLIVREHGIRLLEAQIATGGVIDPVHSHRVPVDVAYQRGYFDEEMNRVLEDPSDDTKGFFDPNTHENLTYVQLLQRATPDPETGLLFLSLTGN</sequence>
<dbReference type="EMBL" id="OX596095">
    <property type="protein sequence ID" value="CAI9692612.1"/>
    <property type="molecule type" value="Genomic_DNA"/>
</dbReference>
<protein>
    <submittedName>
        <fullName evidence="1">Uncharacterized protein</fullName>
    </submittedName>
</protein>
<gene>
    <name evidence="1" type="ORF">MRATA1EN3_LOCUS3825</name>
</gene>
<organism evidence="1 2">
    <name type="scientific">Rangifer tarandus platyrhynchus</name>
    <name type="common">Svalbard reindeer</name>
    <dbReference type="NCBI Taxonomy" id="3082113"/>
    <lineage>
        <taxon>Eukaryota</taxon>
        <taxon>Metazoa</taxon>
        <taxon>Chordata</taxon>
        <taxon>Craniata</taxon>
        <taxon>Vertebrata</taxon>
        <taxon>Euteleostomi</taxon>
        <taxon>Mammalia</taxon>
        <taxon>Eutheria</taxon>
        <taxon>Laurasiatheria</taxon>
        <taxon>Artiodactyla</taxon>
        <taxon>Ruminantia</taxon>
        <taxon>Pecora</taxon>
        <taxon>Cervidae</taxon>
        <taxon>Odocoileinae</taxon>
        <taxon>Rangifer</taxon>
    </lineage>
</organism>
<proteinExistence type="predicted"/>
<accession>A0ACB0DWD4</accession>
<reference evidence="1" key="1">
    <citation type="submission" date="2023-05" db="EMBL/GenBank/DDBJ databases">
        <authorList>
            <consortium name="ELIXIR-Norway"/>
        </authorList>
    </citation>
    <scope>NUCLEOTIDE SEQUENCE</scope>
</reference>
<name>A0ACB0DWD4_RANTA</name>
<dbReference type="Proteomes" id="UP001162501">
    <property type="component" value="Chromosome 11"/>
</dbReference>